<evidence type="ECO:0000256" key="5">
    <source>
        <dbReference type="SAM" id="Phobius"/>
    </source>
</evidence>
<keyword evidence="7" id="KW-1185">Reference proteome</keyword>
<organism evidence="6 7">
    <name type="scientific">Dictyocaulus viviparus</name>
    <name type="common">Bovine lungworm</name>
    <dbReference type="NCBI Taxonomy" id="29172"/>
    <lineage>
        <taxon>Eukaryota</taxon>
        <taxon>Metazoa</taxon>
        <taxon>Ecdysozoa</taxon>
        <taxon>Nematoda</taxon>
        <taxon>Chromadorea</taxon>
        <taxon>Rhabditida</taxon>
        <taxon>Rhabditina</taxon>
        <taxon>Rhabditomorpha</taxon>
        <taxon>Strongyloidea</taxon>
        <taxon>Metastrongylidae</taxon>
        <taxon>Dictyocaulus</taxon>
    </lineage>
</organism>
<dbReference type="AlphaFoldDB" id="A0A0D8XK37"/>
<protein>
    <recommendedName>
        <fullName evidence="8">Transmembrane protein 234</fullName>
    </recommendedName>
</protein>
<gene>
    <name evidence="6" type="ORF">DICVIV_09865</name>
</gene>
<dbReference type="GO" id="GO:0016020">
    <property type="term" value="C:membrane"/>
    <property type="evidence" value="ECO:0007669"/>
    <property type="project" value="UniProtKB-SubCell"/>
</dbReference>
<dbReference type="PANTHER" id="PTHR28668">
    <property type="entry name" value="TRANSMEMBRANE PROTEIN 234"/>
    <property type="match status" value="1"/>
</dbReference>
<name>A0A0D8XK37_DICVI</name>
<feature type="transmembrane region" description="Helical" evidence="5">
    <location>
        <begin position="6"/>
        <end position="24"/>
    </location>
</feature>
<evidence type="ECO:0000256" key="1">
    <source>
        <dbReference type="ARBA" id="ARBA00004141"/>
    </source>
</evidence>
<keyword evidence="2 5" id="KW-0812">Transmembrane</keyword>
<reference evidence="7" key="2">
    <citation type="journal article" date="2016" name="Sci. Rep.">
        <title>Dictyocaulus viviparus genome, variome and transcriptome elucidate lungworm biology and support future intervention.</title>
        <authorList>
            <person name="McNulty S.N."/>
            <person name="Strube C."/>
            <person name="Rosa B.A."/>
            <person name="Martin J.C."/>
            <person name="Tyagi R."/>
            <person name="Choi Y.J."/>
            <person name="Wang Q."/>
            <person name="Hallsworth Pepin K."/>
            <person name="Zhang X."/>
            <person name="Ozersky P."/>
            <person name="Wilson R.K."/>
            <person name="Sternberg P.W."/>
            <person name="Gasser R.B."/>
            <person name="Mitreva M."/>
        </authorList>
    </citation>
    <scope>NUCLEOTIDE SEQUENCE [LARGE SCALE GENOMIC DNA]</scope>
    <source>
        <strain evidence="7">HannoverDv2000</strain>
    </source>
</reference>
<accession>A0A0D8XK37</accession>
<dbReference type="Pfam" id="PF10639">
    <property type="entry name" value="TMEM234"/>
    <property type="match status" value="1"/>
</dbReference>
<proteinExistence type="predicted"/>
<evidence type="ECO:0000313" key="7">
    <source>
        <dbReference type="Proteomes" id="UP000053766"/>
    </source>
</evidence>
<dbReference type="EMBL" id="KN716498">
    <property type="protein sequence ID" value="KJH44122.1"/>
    <property type="molecule type" value="Genomic_DNA"/>
</dbReference>
<dbReference type="InterPro" id="IPR018908">
    <property type="entry name" value="TMEM234"/>
</dbReference>
<dbReference type="OrthoDB" id="43458at2759"/>
<dbReference type="Proteomes" id="UP000053766">
    <property type="component" value="Unassembled WGS sequence"/>
</dbReference>
<sequence>MTVFTGISLECVVAVLIVGFLWGATNPFLRLGSMCSFNEECEASVNNNAIRNNTWNQMLSPIFDLAKLFSSWKFLIPFVVNQSASVNEYLPLVVV</sequence>
<evidence type="ECO:0000256" key="3">
    <source>
        <dbReference type="ARBA" id="ARBA00022989"/>
    </source>
</evidence>
<evidence type="ECO:0000313" key="6">
    <source>
        <dbReference type="EMBL" id="KJH44122.1"/>
    </source>
</evidence>
<dbReference type="PANTHER" id="PTHR28668:SF1">
    <property type="entry name" value="TRANSMEMBRANE PROTEIN 234"/>
    <property type="match status" value="1"/>
</dbReference>
<keyword evidence="4 5" id="KW-0472">Membrane</keyword>
<keyword evidence="3 5" id="KW-1133">Transmembrane helix</keyword>
<reference evidence="6 7" key="1">
    <citation type="submission" date="2013-11" db="EMBL/GenBank/DDBJ databases">
        <title>Draft genome of the bovine lungworm Dictyocaulus viviparus.</title>
        <authorList>
            <person name="Mitreva M."/>
        </authorList>
    </citation>
    <scope>NUCLEOTIDE SEQUENCE [LARGE SCALE GENOMIC DNA]</scope>
    <source>
        <strain evidence="6 7">HannoverDv2000</strain>
    </source>
</reference>
<evidence type="ECO:0008006" key="8">
    <source>
        <dbReference type="Google" id="ProtNLM"/>
    </source>
</evidence>
<evidence type="ECO:0000256" key="4">
    <source>
        <dbReference type="ARBA" id="ARBA00023136"/>
    </source>
</evidence>
<evidence type="ECO:0000256" key="2">
    <source>
        <dbReference type="ARBA" id="ARBA00022692"/>
    </source>
</evidence>
<comment type="subcellular location">
    <subcellularLocation>
        <location evidence="1">Membrane</location>
        <topology evidence="1">Multi-pass membrane protein</topology>
    </subcellularLocation>
</comment>